<dbReference type="Gene3D" id="2.120.10.30">
    <property type="entry name" value="TolB, C-terminal domain"/>
    <property type="match status" value="3"/>
</dbReference>
<dbReference type="InterPro" id="IPR011042">
    <property type="entry name" value="6-blade_b-propeller_TolB-like"/>
</dbReference>
<dbReference type="InterPro" id="IPR016032">
    <property type="entry name" value="Sig_transdc_resp-reg_C-effctor"/>
</dbReference>
<reference evidence="6 7" key="1">
    <citation type="submission" date="2018-12" db="EMBL/GenBank/DDBJ databases">
        <authorList>
            <person name="Yu L."/>
        </authorList>
    </citation>
    <scope>NUCLEOTIDE SEQUENCE [LARGE SCALE GENOMIC DNA]</scope>
    <source>
        <strain evidence="6 7">HAW-EB2</strain>
    </source>
</reference>
<sequence length="696" mass="78453">MISLPYQKYQLGECVINCHDMTISVGDKSVQLPAKVFEFLKLLILHAGQTVTKEQAIDEVWLGNIEVGKRGTGNAIWQLRKSLTELGIEPETYFKTITKVGYQLLITPTCIEETPDIQLRSNTKNSKTHNRYTPFLLAGIIFTLISVMFAVIELTHDSAQPNTEKLATRITNFEGVEEQAAISPDGRYMAFQWRREKRKGQLYIKDLSDQDAPLRQITMTSDRETSPTWSPDGLSLAYFRFNESGECSVHVRELITNRDNKIDTGCMSIGYLHSLEWSPDGQRLAYAKSQEDRVSIVTYRFESAEISPFTFPAAGEEDLLMSWSADSQQLVFVRSVEMKAKVFVKSLTQDAQLLVDGETMVIGLEWDQQANQIYFNALRDGSFVIEIFDMGSKKLMDFHHDDTISSLALNYGTQELYYSRHIAQEHITIRSLTDGQVHRQLASSSRDMFGQAVMSTGDILFLSNRSGTWELWLKQETDSKQLTREQGLVSIPAVSPVNNQFAIAMKPAQSLNYELFLGRLPGGKLMSLEGIDGDIRNPSFSRDGTQLYFSSNMAGKWGIYRYTLASEKVEAVVEDGKYAIEDQQGGLYYSKDNLAGIFYLPADEARESLVTDELAAGDWGSFFYHNSELYFLKRTDNEDIVVRIDAEGGEHVAFSLPALSIRNERALAIATEDRVVVSMLGINDADIYSVSLKHKI</sequence>
<evidence type="ECO:0000256" key="4">
    <source>
        <dbReference type="SAM" id="Phobius"/>
    </source>
</evidence>
<keyword evidence="4" id="KW-0472">Membrane</keyword>
<keyword evidence="4" id="KW-0812">Transmembrane</keyword>
<evidence type="ECO:0000313" key="7">
    <source>
        <dbReference type="Proteomes" id="UP000267448"/>
    </source>
</evidence>
<dbReference type="EMBL" id="RXNU01000014">
    <property type="protein sequence ID" value="RTR37236.1"/>
    <property type="molecule type" value="Genomic_DNA"/>
</dbReference>
<name>A0A431WP25_9GAMM</name>
<keyword evidence="2 3" id="KW-0238">DNA-binding</keyword>
<dbReference type="Pfam" id="PF07676">
    <property type="entry name" value="PD40"/>
    <property type="match status" value="3"/>
</dbReference>
<dbReference type="SUPFAM" id="SSF82171">
    <property type="entry name" value="DPP6 N-terminal domain-like"/>
    <property type="match status" value="1"/>
</dbReference>
<proteinExistence type="inferred from homology"/>
<accession>A0A431WP25</accession>
<evidence type="ECO:0000313" key="6">
    <source>
        <dbReference type="EMBL" id="RTR37236.1"/>
    </source>
</evidence>
<dbReference type="PROSITE" id="PS51755">
    <property type="entry name" value="OMPR_PHOB"/>
    <property type="match status" value="1"/>
</dbReference>
<dbReference type="GO" id="GO:0000160">
    <property type="term" value="P:phosphorelay signal transduction system"/>
    <property type="evidence" value="ECO:0007669"/>
    <property type="project" value="InterPro"/>
</dbReference>
<gene>
    <name evidence="6" type="ORF">EKG38_20095</name>
</gene>
<dbReference type="PANTHER" id="PTHR36842:SF1">
    <property type="entry name" value="PROTEIN TOLB"/>
    <property type="match status" value="1"/>
</dbReference>
<dbReference type="GO" id="GO:0003677">
    <property type="term" value="F:DNA binding"/>
    <property type="evidence" value="ECO:0007669"/>
    <property type="project" value="UniProtKB-UniRule"/>
</dbReference>
<organism evidence="6 7">
    <name type="scientific">Shewanella canadensis</name>
    <dbReference type="NCBI Taxonomy" id="271096"/>
    <lineage>
        <taxon>Bacteria</taxon>
        <taxon>Pseudomonadati</taxon>
        <taxon>Pseudomonadota</taxon>
        <taxon>Gammaproteobacteria</taxon>
        <taxon>Alteromonadales</taxon>
        <taxon>Shewanellaceae</taxon>
        <taxon>Shewanella</taxon>
    </lineage>
</organism>
<dbReference type="Proteomes" id="UP000267448">
    <property type="component" value="Unassembled WGS sequence"/>
</dbReference>
<dbReference type="SMART" id="SM00862">
    <property type="entry name" value="Trans_reg_C"/>
    <property type="match status" value="1"/>
</dbReference>
<dbReference type="AlphaFoldDB" id="A0A431WP25"/>
<dbReference type="OrthoDB" id="9782895at2"/>
<keyword evidence="4" id="KW-1133">Transmembrane helix</keyword>
<comment type="caution">
    <text evidence="6">The sequence shown here is derived from an EMBL/GenBank/DDBJ whole genome shotgun (WGS) entry which is preliminary data.</text>
</comment>
<dbReference type="InterPro" id="IPR001867">
    <property type="entry name" value="OmpR/PhoB-type_DNA-bd"/>
</dbReference>
<feature type="transmembrane region" description="Helical" evidence="4">
    <location>
        <begin position="132"/>
        <end position="152"/>
    </location>
</feature>
<feature type="domain" description="OmpR/PhoB-type" evidence="5">
    <location>
        <begin position="6"/>
        <end position="106"/>
    </location>
</feature>
<comment type="similarity">
    <text evidence="1">Belongs to the TolB family.</text>
</comment>
<evidence type="ECO:0000259" key="5">
    <source>
        <dbReference type="PROSITE" id="PS51755"/>
    </source>
</evidence>
<dbReference type="CDD" id="cd00383">
    <property type="entry name" value="trans_reg_C"/>
    <property type="match status" value="1"/>
</dbReference>
<dbReference type="Gene3D" id="1.10.10.10">
    <property type="entry name" value="Winged helix-like DNA-binding domain superfamily/Winged helix DNA-binding domain"/>
    <property type="match status" value="1"/>
</dbReference>
<dbReference type="Pfam" id="PF00486">
    <property type="entry name" value="Trans_reg_C"/>
    <property type="match status" value="1"/>
</dbReference>
<dbReference type="SUPFAM" id="SSF46894">
    <property type="entry name" value="C-terminal effector domain of the bipartite response regulators"/>
    <property type="match status" value="1"/>
</dbReference>
<protein>
    <recommendedName>
        <fullName evidence="5">OmpR/PhoB-type domain-containing protein</fullName>
    </recommendedName>
</protein>
<dbReference type="GO" id="GO:0006355">
    <property type="term" value="P:regulation of DNA-templated transcription"/>
    <property type="evidence" value="ECO:0007669"/>
    <property type="project" value="InterPro"/>
</dbReference>
<evidence type="ECO:0000256" key="2">
    <source>
        <dbReference type="ARBA" id="ARBA00023125"/>
    </source>
</evidence>
<feature type="DNA-binding region" description="OmpR/PhoB-type" evidence="3">
    <location>
        <begin position="6"/>
        <end position="106"/>
    </location>
</feature>
<evidence type="ECO:0000256" key="3">
    <source>
        <dbReference type="PROSITE-ProRule" id="PRU01091"/>
    </source>
</evidence>
<dbReference type="InterPro" id="IPR036388">
    <property type="entry name" value="WH-like_DNA-bd_sf"/>
</dbReference>
<evidence type="ECO:0000256" key="1">
    <source>
        <dbReference type="ARBA" id="ARBA00009820"/>
    </source>
</evidence>
<keyword evidence="7" id="KW-1185">Reference proteome</keyword>
<dbReference type="InterPro" id="IPR011659">
    <property type="entry name" value="WD40"/>
</dbReference>
<dbReference type="PANTHER" id="PTHR36842">
    <property type="entry name" value="PROTEIN TOLB HOMOLOG"/>
    <property type="match status" value="1"/>
</dbReference>